<gene>
    <name evidence="3" type="ORF">FRX31_028574</name>
</gene>
<dbReference type="AlphaFoldDB" id="A0A7J6V9W3"/>
<dbReference type="Proteomes" id="UP000554482">
    <property type="component" value="Unassembled WGS sequence"/>
</dbReference>
<evidence type="ECO:0000256" key="1">
    <source>
        <dbReference type="ARBA" id="ARBA00034773"/>
    </source>
</evidence>
<evidence type="ECO:0000256" key="2">
    <source>
        <dbReference type="SAM" id="MobiDB-lite"/>
    </source>
</evidence>
<keyword evidence="4" id="KW-1185">Reference proteome</keyword>
<dbReference type="Pfam" id="PF04520">
    <property type="entry name" value="Senescence_reg"/>
    <property type="match status" value="1"/>
</dbReference>
<dbReference type="GO" id="GO:0010150">
    <property type="term" value="P:leaf senescence"/>
    <property type="evidence" value="ECO:0007669"/>
    <property type="project" value="UniProtKB-ARBA"/>
</dbReference>
<feature type="compositionally biased region" description="Basic and acidic residues" evidence="2">
    <location>
        <begin position="106"/>
        <end position="116"/>
    </location>
</feature>
<dbReference type="PANTHER" id="PTHR33083:SF103">
    <property type="entry name" value="SENESCENCE REGULATOR"/>
    <property type="match status" value="1"/>
</dbReference>
<dbReference type="InterPro" id="IPR007608">
    <property type="entry name" value="Senescence_reg_S40"/>
</dbReference>
<evidence type="ECO:0008006" key="5">
    <source>
        <dbReference type="Google" id="ProtNLM"/>
    </source>
</evidence>
<dbReference type="OrthoDB" id="1917735at2759"/>
<feature type="compositionally biased region" description="Acidic residues" evidence="2">
    <location>
        <begin position="117"/>
        <end position="127"/>
    </location>
</feature>
<dbReference type="EMBL" id="JABWDY010035659">
    <property type="protein sequence ID" value="KAF5181839.1"/>
    <property type="molecule type" value="Genomic_DNA"/>
</dbReference>
<name>A0A7J6V9W3_THATH</name>
<evidence type="ECO:0000313" key="4">
    <source>
        <dbReference type="Proteomes" id="UP000554482"/>
    </source>
</evidence>
<accession>A0A7J6V9W3</accession>
<feature type="region of interest" description="Disordered" evidence="2">
    <location>
        <begin position="80"/>
        <end position="128"/>
    </location>
</feature>
<protein>
    <recommendedName>
        <fullName evidence="5">Senescence regulator</fullName>
    </recommendedName>
</protein>
<sequence>MMADRYSYYVNTRNDQDFDEEDVWAVLKDHNNPKMKILKDPFPVSTLRRLPAASRMIPRANKFSINNEAKLVQQQSVPVNIPDWSKVSRKNSHKGSWADDVNVDYNHLDNNNKKDDDDNEDEDDDDAWIPPHEWIAKKLARTQISSFSVCEGAGRTLKGRDLSKVRNAVLTRTGFLE</sequence>
<proteinExistence type="inferred from homology"/>
<reference evidence="3 4" key="1">
    <citation type="submission" date="2020-06" db="EMBL/GenBank/DDBJ databases">
        <title>Transcriptomic and genomic resources for Thalictrum thalictroides and T. hernandezii: Facilitating candidate gene discovery in an emerging model plant lineage.</title>
        <authorList>
            <person name="Arias T."/>
            <person name="Riano-Pachon D.M."/>
            <person name="Di Stilio V.S."/>
        </authorList>
    </citation>
    <scope>NUCLEOTIDE SEQUENCE [LARGE SCALE GENOMIC DNA]</scope>
    <source>
        <strain evidence="4">cv. WT478/WT964</strain>
        <tissue evidence="3">Leaves</tissue>
    </source>
</reference>
<dbReference type="PANTHER" id="PTHR33083">
    <property type="entry name" value="EXPRESSED PROTEIN"/>
    <property type="match status" value="1"/>
</dbReference>
<comment type="caution">
    <text evidence="3">The sequence shown here is derived from an EMBL/GenBank/DDBJ whole genome shotgun (WGS) entry which is preliminary data.</text>
</comment>
<organism evidence="3 4">
    <name type="scientific">Thalictrum thalictroides</name>
    <name type="common">Rue-anemone</name>
    <name type="synonym">Anemone thalictroides</name>
    <dbReference type="NCBI Taxonomy" id="46969"/>
    <lineage>
        <taxon>Eukaryota</taxon>
        <taxon>Viridiplantae</taxon>
        <taxon>Streptophyta</taxon>
        <taxon>Embryophyta</taxon>
        <taxon>Tracheophyta</taxon>
        <taxon>Spermatophyta</taxon>
        <taxon>Magnoliopsida</taxon>
        <taxon>Ranunculales</taxon>
        <taxon>Ranunculaceae</taxon>
        <taxon>Thalictroideae</taxon>
        <taxon>Thalictrum</taxon>
    </lineage>
</organism>
<evidence type="ECO:0000313" key="3">
    <source>
        <dbReference type="EMBL" id="KAF5181839.1"/>
    </source>
</evidence>
<comment type="similarity">
    <text evidence="1">Belongs to the senescence regulator S40 family.</text>
</comment>